<evidence type="ECO:0000313" key="2">
    <source>
        <dbReference type="Proteomes" id="UP000440578"/>
    </source>
</evidence>
<sequence>MRRAATMPLDSSSPAVPLDMFCRMVRVRRLSAASTIFVSRLTCLGDGAVDDTDRLFRSLVHTIEHACLDDVNELLPSGARLSQREQLSDVLLTLPALLPRLLQRDGLAQFCPALLKAGDCAHLALIDCPPRTKKTMARFFQSTLRDILCYDIPSDEVLAELIWSSIVKETYFGL</sequence>
<dbReference type="EMBL" id="VIIS01001545">
    <property type="protein sequence ID" value="KAF0296690.1"/>
    <property type="molecule type" value="Genomic_DNA"/>
</dbReference>
<accession>A0A6A4VZ95</accession>
<organism evidence="1 2">
    <name type="scientific">Amphibalanus amphitrite</name>
    <name type="common">Striped barnacle</name>
    <name type="synonym">Balanus amphitrite</name>
    <dbReference type="NCBI Taxonomy" id="1232801"/>
    <lineage>
        <taxon>Eukaryota</taxon>
        <taxon>Metazoa</taxon>
        <taxon>Ecdysozoa</taxon>
        <taxon>Arthropoda</taxon>
        <taxon>Crustacea</taxon>
        <taxon>Multicrustacea</taxon>
        <taxon>Cirripedia</taxon>
        <taxon>Thoracica</taxon>
        <taxon>Thoracicalcarea</taxon>
        <taxon>Balanomorpha</taxon>
        <taxon>Balanoidea</taxon>
        <taxon>Balanidae</taxon>
        <taxon>Amphibalaninae</taxon>
        <taxon>Amphibalanus</taxon>
    </lineage>
</organism>
<proteinExistence type="predicted"/>
<comment type="caution">
    <text evidence="1">The sequence shown here is derived from an EMBL/GenBank/DDBJ whole genome shotgun (WGS) entry which is preliminary data.</text>
</comment>
<reference evidence="1 2" key="1">
    <citation type="submission" date="2019-07" db="EMBL/GenBank/DDBJ databases">
        <title>Draft genome assembly of a fouling barnacle, Amphibalanus amphitrite (Darwin, 1854): The first reference genome for Thecostraca.</title>
        <authorList>
            <person name="Kim W."/>
        </authorList>
    </citation>
    <scope>NUCLEOTIDE SEQUENCE [LARGE SCALE GENOMIC DNA]</scope>
    <source>
        <strain evidence="1">SNU_AA5</strain>
        <tissue evidence="1">Soma without cirri and trophi</tissue>
    </source>
</reference>
<gene>
    <name evidence="1" type="ORF">FJT64_005919</name>
</gene>
<name>A0A6A4VZ95_AMPAM</name>
<dbReference type="AlphaFoldDB" id="A0A6A4VZ95"/>
<keyword evidence="2" id="KW-1185">Reference proteome</keyword>
<evidence type="ECO:0000313" key="1">
    <source>
        <dbReference type="EMBL" id="KAF0296690.1"/>
    </source>
</evidence>
<protein>
    <submittedName>
        <fullName evidence="1">Uncharacterized protein</fullName>
    </submittedName>
</protein>
<dbReference type="Proteomes" id="UP000440578">
    <property type="component" value="Unassembled WGS sequence"/>
</dbReference>